<dbReference type="SUPFAM" id="SSF54695">
    <property type="entry name" value="POZ domain"/>
    <property type="match status" value="1"/>
</dbReference>
<dbReference type="SUPFAM" id="SSF49599">
    <property type="entry name" value="TRAF domain-like"/>
    <property type="match status" value="1"/>
</dbReference>
<dbReference type="Pfam" id="PF00651">
    <property type="entry name" value="BTB"/>
    <property type="match status" value="1"/>
</dbReference>
<dbReference type="PANTHER" id="PTHR22744:SF14">
    <property type="entry name" value="BTB DOMAIN-CONTAINING PROTEIN-RELATED"/>
    <property type="match status" value="1"/>
</dbReference>
<proteinExistence type="predicted"/>
<evidence type="ECO:0000313" key="3">
    <source>
        <dbReference type="WBParaSite" id="Pan_g12474.t1"/>
    </source>
</evidence>
<dbReference type="InterPro" id="IPR002083">
    <property type="entry name" value="MATH/TRAF_dom"/>
</dbReference>
<reference evidence="3" key="2">
    <citation type="submission" date="2020-10" db="UniProtKB">
        <authorList>
            <consortium name="WormBaseParasite"/>
        </authorList>
    </citation>
    <scope>IDENTIFICATION</scope>
</reference>
<dbReference type="CDD" id="cd00121">
    <property type="entry name" value="MATH"/>
    <property type="match status" value="1"/>
</dbReference>
<evidence type="ECO:0000259" key="1">
    <source>
        <dbReference type="PROSITE" id="PS50097"/>
    </source>
</evidence>
<dbReference type="Proteomes" id="UP000492821">
    <property type="component" value="Unassembled WGS sequence"/>
</dbReference>
<dbReference type="Gene3D" id="3.30.710.10">
    <property type="entry name" value="Potassium Channel Kv1.1, Chain A"/>
    <property type="match status" value="1"/>
</dbReference>
<organism evidence="2 3">
    <name type="scientific">Panagrellus redivivus</name>
    <name type="common">Microworm</name>
    <dbReference type="NCBI Taxonomy" id="6233"/>
    <lineage>
        <taxon>Eukaryota</taxon>
        <taxon>Metazoa</taxon>
        <taxon>Ecdysozoa</taxon>
        <taxon>Nematoda</taxon>
        <taxon>Chromadorea</taxon>
        <taxon>Rhabditida</taxon>
        <taxon>Tylenchina</taxon>
        <taxon>Panagrolaimomorpha</taxon>
        <taxon>Panagrolaimoidea</taxon>
        <taxon>Panagrolaimidae</taxon>
        <taxon>Panagrellus</taxon>
    </lineage>
</organism>
<feature type="domain" description="BTB" evidence="1">
    <location>
        <begin position="225"/>
        <end position="290"/>
    </location>
</feature>
<evidence type="ECO:0000313" key="2">
    <source>
        <dbReference type="Proteomes" id="UP000492821"/>
    </source>
</evidence>
<keyword evidence="2" id="KW-1185">Reference proteome</keyword>
<dbReference type="InterPro" id="IPR008974">
    <property type="entry name" value="TRAF-like"/>
</dbReference>
<sequence length="473" mass="53640">MPDPPPPRPRRLVLSGGNGFDFATDFSVRSTTNPVDLPSDLQAIQASSANLPRVWPRAESDEIWQPSQIELITITNMKPTKTTATIKDTTTITLYEADLTGKKVGEFVETPKRTVPYSNELQWWMDYSPAGYEEADKGHLSVFMWVSTSVKATFTFAIEGSTISWTATPAFADPRDGNGWSRYASHEELKPLFRDGKLTITCIVEFFPNSPSMPRLYEMCSHVPADFTLEVGSKKLKVHRHFLSLISPVFNTMLSSDKSESRKMKIPHLEYYKVKAAIDFCYGRPLHINSIDTYFGILRFTNKYEINTATAEVERFLMSNLSIDSISTLLQYTYDFKKESLLSDCTEFFKDNEADIKKTEKFVKLPAATVVYTLKAAFDLKTDFEVLRHAHGHGYEFIIDELEKPLLTSMALEDFASAVSYAWDCSRENLKKACAQFCAKKHVEVMKLSDFFTLSPETIGGVMKMAYDLKQEP</sequence>
<dbReference type="CDD" id="cd18186">
    <property type="entry name" value="BTB_POZ_ZBTB_KLHL-like"/>
    <property type="match status" value="1"/>
</dbReference>
<dbReference type="PROSITE" id="PS50097">
    <property type="entry name" value="BTB"/>
    <property type="match status" value="1"/>
</dbReference>
<dbReference type="InterPro" id="IPR000210">
    <property type="entry name" value="BTB/POZ_dom"/>
</dbReference>
<protein>
    <submittedName>
        <fullName evidence="3">BTB domain-containing protein</fullName>
    </submittedName>
</protein>
<dbReference type="SMART" id="SM00225">
    <property type="entry name" value="BTB"/>
    <property type="match status" value="1"/>
</dbReference>
<dbReference type="Gene3D" id="2.60.210.10">
    <property type="entry name" value="Apoptosis, Tumor Necrosis Factor Receptor Associated Protein 2, Chain A"/>
    <property type="match status" value="1"/>
</dbReference>
<accession>A0A7E4UT02</accession>
<dbReference type="InterPro" id="IPR011333">
    <property type="entry name" value="SKP1/BTB/POZ_sf"/>
</dbReference>
<dbReference type="WBParaSite" id="Pan_g12474.t1">
    <property type="protein sequence ID" value="Pan_g12474.t1"/>
    <property type="gene ID" value="Pan_g12474"/>
</dbReference>
<reference evidence="2" key="1">
    <citation type="journal article" date="2013" name="Genetics">
        <title>The draft genome and transcriptome of Panagrellus redivivus are shaped by the harsh demands of a free-living lifestyle.</title>
        <authorList>
            <person name="Srinivasan J."/>
            <person name="Dillman A.R."/>
            <person name="Macchietto M.G."/>
            <person name="Heikkinen L."/>
            <person name="Lakso M."/>
            <person name="Fracchia K.M."/>
            <person name="Antoshechkin I."/>
            <person name="Mortazavi A."/>
            <person name="Wong G."/>
            <person name="Sternberg P.W."/>
        </authorList>
    </citation>
    <scope>NUCLEOTIDE SEQUENCE [LARGE SCALE GENOMIC DNA]</scope>
    <source>
        <strain evidence="2">MT8872</strain>
    </source>
</reference>
<dbReference type="AlphaFoldDB" id="A0A7E4UT02"/>
<dbReference type="PANTHER" id="PTHR22744">
    <property type="entry name" value="HELIX LOOP HELIX PROTEIN 21-RELATED"/>
    <property type="match status" value="1"/>
</dbReference>
<name>A0A7E4UT02_PANRE</name>